<evidence type="ECO:0000313" key="2">
    <source>
        <dbReference type="EMBL" id="MBB6479802.1"/>
    </source>
</evidence>
<gene>
    <name evidence="2" type="ORF">HNR50_001460</name>
</gene>
<accession>A0A841RBL6</accession>
<evidence type="ECO:0000256" key="1">
    <source>
        <dbReference type="ARBA" id="ARBA00022649"/>
    </source>
</evidence>
<name>A0A841RBL6_9SPIO</name>
<dbReference type="EMBL" id="JACHGJ010000002">
    <property type="protein sequence ID" value="MBB6479802.1"/>
    <property type="molecule type" value="Genomic_DNA"/>
</dbReference>
<reference evidence="2 3" key="1">
    <citation type="submission" date="2020-08" db="EMBL/GenBank/DDBJ databases">
        <title>Genomic Encyclopedia of Type Strains, Phase IV (KMG-IV): sequencing the most valuable type-strain genomes for metagenomic binning, comparative biology and taxonomic classification.</title>
        <authorList>
            <person name="Goeker M."/>
        </authorList>
    </citation>
    <scope>NUCLEOTIDE SEQUENCE [LARGE SCALE GENOMIC DNA]</scope>
    <source>
        <strain evidence="2 3">DSM 2461</strain>
    </source>
</reference>
<evidence type="ECO:0000313" key="3">
    <source>
        <dbReference type="Proteomes" id="UP000587760"/>
    </source>
</evidence>
<sequence length="72" mass="8311">MKTRTNVSIDSELLSEARNMNISISAVAEGALRVRLAEEKEKAWKKENKEAIDKYNQQIDETCVFSEDMRTF</sequence>
<keyword evidence="3" id="KW-1185">Reference proteome</keyword>
<organism evidence="2 3">
    <name type="scientific">Spirochaeta isovalerica</name>
    <dbReference type="NCBI Taxonomy" id="150"/>
    <lineage>
        <taxon>Bacteria</taxon>
        <taxon>Pseudomonadati</taxon>
        <taxon>Spirochaetota</taxon>
        <taxon>Spirochaetia</taxon>
        <taxon>Spirochaetales</taxon>
        <taxon>Spirochaetaceae</taxon>
        <taxon>Spirochaeta</taxon>
    </lineage>
</organism>
<protein>
    <submittedName>
        <fullName evidence="2">Antitoxin CcdA</fullName>
    </submittedName>
</protein>
<dbReference type="Proteomes" id="UP000587760">
    <property type="component" value="Unassembled WGS sequence"/>
</dbReference>
<dbReference type="Pfam" id="PF07362">
    <property type="entry name" value="CcdA"/>
    <property type="match status" value="1"/>
</dbReference>
<dbReference type="AlphaFoldDB" id="A0A841RBL6"/>
<proteinExistence type="predicted"/>
<comment type="caution">
    <text evidence="2">The sequence shown here is derived from an EMBL/GenBank/DDBJ whole genome shotgun (WGS) entry which is preliminary data.</text>
</comment>
<keyword evidence="1" id="KW-1277">Toxin-antitoxin system</keyword>
<dbReference type="RefSeq" id="WP_184745353.1">
    <property type="nucleotide sequence ID" value="NZ_JACHGJ010000002.1"/>
</dbReference>
<dbReference type="InterPro" id="IPR009956">
    <property type="entry name" value="Post-segregation_anti-tox_CcdA"/>
</dbReference>